<organism evidence="1 2">
    <name type="scientific">Smallanthus sonchifolius</name>
    <dbReference type="NCBI Taxonomy" id="185202"/>
    <lineage>
        <taxon>Eukaryota</taxon>
        <taxon>Viridiplantae</taxon>
        <taxon>Streptophyta</taxon>
        <taxon>Embryophyta</taxon>
        <taxon>Tracheophyta</taxon>
        <taxon>Spermatophyta</taxon>
        <taxon>Magnoliopsida</taxon>
        <taxon>eudicotyledons</taxon>
        <taxon>Gunneridae</taxon>
        <taxon>Pentapetalae</taxon>
        <taxon>asterids</taxon>
        <taxon>campanulids</taxon>
        <taxon>Asterales</taxon>
        <taxon>Asteraceae</taxon>
        <taxon>Asteroideae</taxon>
        <taxon>Heliantheae alliance</taxon>
        <taxon>Millerieae</taxon>
        <taxon>Smallanthus</taxon>
    </lineage>
</organism>
<proteinExistence type="predicted"/>
<dbReference type="EMBL" id="CM042033">
    <property type="protein sequence ID" value="KAI3775299.1"/>
    <property type="molecule type" value="Genomic_DNA"/>
</dbReference>
<reference evidence="1 2" key="2">
    <citation type="journal article" date="2022" name="Mol. Ecol. Resour.">
        <title>The genomes of chicory, endive, great burdock and yacon provide insights into Asteraceae paleo-polyploidization history and plant inulin production.</title>
        <authorList>
            <person name="Fan W."/>
            <person name="Wang S."/>
            <person name="Wang H."/>
            <person name="Wang A."/>
            <person name="Jiang F."/>
            <person name="Liu H."/>
            <person name="Zhao H."/>
            <person name="Xu D."/>
            <person name="Zhang Y."/>
        </authorList>
    </citation>
    <scope>NUCLEOTIDE SEQUENCE [LARGE SCALE GENOMIC DNA]</scope>
    <source>
        <strain evidence="2">cv. Yunnan</strain>
        <tissue evidence="1">Leaves</tissue>
    </source>
</reference>
<accession>A0ACB9FV95</accession>
<reference evidence="2" key="1">
    <citation type="journal article" date="2022" name="Mol. Ecol. Resour.">
        <title>The genomes of chicory, endive, great burdock and yacon provide insights into Asteraceae palaeo-polyploidization history and plant inulin production.</title>
        <authorList>
            <person name="Fan W."/>
            <person name="Wang S."/>
            <person name="Wang H."/>
            <person name="Wang A."/>
            <person name="Jiang F."/>
            <person name="Liu H."/>
            <person name="Zhao H."/>
            <person name="Xu D."/>
            <person name="Zhang Y."/>
        </authorList>
    </citation>
    <scope>NUCLEOTIDE SEQUENCE [LARGE SCALE GENOMIC DNA]</scope>
    <source>
        <strain evidence="2">cv. Yunnan</strain>
    </source>
</reference>
<gene>
    <name evidence="1" type="ORF">L1987_49870</name>
</gene>
<comment type="caution">
    <text evidence="1">The sequence shown here is derived from an EMBL/GenBank/DDBJ whole genome shotgun (WGS) entry which is preliminary data.</text>
</comment>
<sequence>MKSYDIVIFPILEVGHYYFICFNLKNPTITVVDNMCDKESLIGLSDDGDFFGKDTLMKNELFVKYLRWVNHPRWNDILTVVPDKVKIDWATKRNNQDCGVFVMKHMEMFMGTQDRHCDCGFPTDKKKLTRIIAVLRKKYAAKMVTSEANILREKVIREANDLDHERKK</sequence>
<dbReference type="Proteomes" id="UP001056120">
    <property type="component" value="Linkage Group LG16"/>
</dbReference>
<evidence type="ECO:0000313" key="2">
    <source>
        <dbReference type="Proteomes" id="UP001056120"/>
    </source>
</evidence>
<keyword evidence="2" id="KW-1185">Reference proteome</keyword>
<evidence type="ECO:0000313" key="1">
    <source>
        <dbReference type="EMBL" id="KAI3775299.1"/>
    </source>
</evidence>
<name>A0ACB9FV95_9ASTR</name>
<protein>
    <submittedName>
        <fullName evidence="1">Uncharacterized protein</fullName>
    </submittedName>
</protein>